<dbReference type="OrthoDB" id="9807612at2"/>
<feature type="transmembrane region" description="Helical" evidence="1">
    <location>
        <begin position="527"/>
        <end position="547"/>
    </location>
</feature>
<protein>
    <submittedName>
        <fullName evidence="3">RND transporter</fullName>
    </submittedName>
</protein>
<dbReference type="PANTHER" id="PTHR32063">
    <property type="match status" value="1"/>
</dbReference>
<dbReference type="Pfam" id="PF00873">
    <property type="entry name" value="ACR_tran"/>
    <property type="match status" value="1"/>
</dbReference>
<feature type="domain" description="SSD" evidence="2">
    <location>
        <begin position="360"/>
        <end position="489"/>
    </location>
</feature>
<feature type="transmembrane region" description="Helical" evidence="1">
    <location>
        <begin position="464"/>
        <end position="486"/>
    </location>
</feature>
<feature type="transmembrane region" description="Helical" evidence="1">
    <location>
        <begin position="337"/>
        <end position="354"/>
    </location>
</feature>
<dbReference type="PROSITE" id="PS50156">
    <property type="entry name" value="SSD"/>
    <property type="match status" value="1"/>
</dbReference>
<feature type="transmembrane region" description="Helical" evidence="1">
    <location>
        <begin position="12"/>
        <end position="33"/>
    </location>
</feature>
<keyword evidence="1" id="KW-0812">Transmembrane</keyword>
<dbReference type="Proteomes" id="UP000238348">
    <property type="component" value="Chromosome"/>
</dbReference>
<dbReference type="Gene3D" id="3.30.70.1440">
    <property type="entry name" value="Multidrug efflux transporter AcrB pore domain"/>
    <property type="match status" value="1"/>
</dbReference>
<dbReference type="InterPro" id="IPR000731">
    <property type="entry name" value="SSD"/>
</dbReference>
<gene>
    <name evidence="3" type="ORF">SOCE26_021440</name>
</gene>
<dbReference type="PRINTS" id="PR00702">
    <property type="entry name" value="ACRIFLAVINRP"/>
</dbReference>
<dbReference type="AlphaFoldDB" id="A0A2L0EN65"/>
<feature type="transmembrane region" description="Helical" evidence="1">
    <location>
        <begin position="432"/>
        <end position="452"/>
    </location>
</feature>
<evidence type="ECO:0000313" key="4">
    <source>
        <dbReference type="Proteomes" id="UP000238348"/>
    </source>
</evidence>
<organism evidence="3 4">
    <name type="scientific">Sorangium cellulosum</name>
    <name type="common">Polyangium cellulosum</name>
    <dbReference type="NCBI Taxonomy" id="56"/>
    <lineage>
        <taxon>Bacteria</taxon>
        <taxon>Pseudomonadati</taxon>
        <taxon>Myxococcota</taxon>
        <taxon>Polyangia</taxon>
        <taxon>Polyangiales</taxon>
        <taxon>Polyangiaceae</taxon>
        <taxon>Sorangium</taxon>
    </lineage>
</organism>
<proteinExistence type="predicted"/>
<sequence length="1075" mass="115604">MQWLAAICIRRPVFASVIVLLLTVLGAFSYFGLGVDRFPKVEFPFIVVTTVLPGAAPEEVETEISDKLESAVNTISGIDELRSVSVEGLSQVMISFQLEKDVDVAAQEVRDKVDSILGELPEGIEPPMVGKLDPDAAPILTLAVSSPKVDVREVTEFADKTLRRELESLPGVGQVLLIGGRNRQINIWINPEKLEKFALTGGVVAQALASQNVEIPAGRIEQGGRALTLRTRGRVQSVEQMEDIVLANREGYSVRLGDVAEVQDGMAEPESAGFRGLNPAVLLSIRKQSGTNTVEVIDGLKARISELEKRLPAGYEIVIARDQSEFIKNSVNAVKEHLVLGALLAAIIVALFLANARSTIISAIAIPTSIISTFALMRVAGFTLNGITLLALTLAVGIVIDDAIVVLENCYRWIEEKGASPWEAALQGTKEIGPAVLATTLSLVAVFVPVAFMSGIVGRFLNSFGLTMAFSILVSLVVSFTLTPMLSARWLKKPEKHGAGSSKESRFYGPVERGYMAILRWSMAHRWVIVLASFLALVSIPVLGGLAKFNFLPIEDESQFQVSLRAPEGVSLDGTRVTATRIASDLEKLPGVLYTLTTIGDDPQKTPNLANIYVKLAPASERDLSQQDLIDRARRELQPKFDAEKLRANIGPVPAFSGGQSTQIAYQVQGPDLQRIGQYSEALLEKLKAMPGVVDPDTSLLVGKPEIRVVIDRKKAADLGVQVGDVASTLRLLVGGYKVSTYNEGGEQYEVHARALPSFRSDKEGLAKITVPSTKLGAVTLDNVVTFAEGTGPSRIERYNRQRQVMLMANLEAGYSQQTVVQELDKATAQLNLAPGYSAGPVGASKELVKMMKSFLVALLLSFVFMYLALAAQFESWLHPITILLSLPLTLPFAFLSVIIFRQSLNIFSLLGIVVLFGIVKKNSILQIDHTIKLREHGLPRAQAILEANRDRLRPILMTTLAFVAGMIPLVASSGAGSGTNRATGFVIIGGQTLALLLTLLATPVAYSLFDDLSSWLKRVLPFMRGNDDQGEPRGAGAGGAAPVGEGIAAAGHHGAAARVAVAPEGARPAQAHLD</sequence>
<dbReference type="Gene3D" id="1.20.1640.10">
    <property type="entry name" value="Multidrug efflux transporter AcrB transmembrane domain"/>
    <property type="match status" value="2"/>
</dbReference>
<dbReference type="InterPro" id="IPR001036">
    <property type="entry name" value="Acrflvin-R"/>
</dbReference>
<evidence type="ECO:0000259" key="2">
    <source>
        <dbReference type="PROSITE" id="PS50156"/>
    </source>
</evidence>
<accession>A0A2L0EN65</accession>
<feature type="transmembrane region" description="Helical" evidence="1">
    <location>
        <begin position="855"/>
        <end position="874"/>
    </location>
</feature>
<dbReference type="GO" id="GO:0005886">
    <property type="term" value="C:plasma membrane"/>
    <property type="evidence" value="ECO:0007669"/>
    <property type="project" value="TreeGrafter"/>
</dbReference>
<evidence type="ECO:0000313" key="3">
    <source>
        <dbReference type="EMBL" id="AUX40743.1"/>
    </source>
</evidence>
<dbReference type="Gene3D" id="3.30.70.1430">
    <property type="entry name" value="Multidrug efflux transporter AcrB pore domain"/>
    <property type="match status" value="2"/>
</dbReference>
<dbReference type="Gene3D" id="3.30.70.1320">
    <property type="entry name" value="Multidrug efflux transporter AcrB pore domain like"/>
    <property type="match status" value="1"/>
</dbReference>
<dbReference type="Gene3D" id="3.30.2090.10">
    <property type="entry name" value="Multidrug efflux transporter AcrB TolC docking domain, DN and DC subdomains"/>
    <property type="match status" value="2"/>
</dbReference>
<dbReference type="InterPro" id="IPR027463">
    <property type="entry name" value="AcrB_DN_DC_subdom"/>
</dbReference>
<dbReference type="PANTHER" id="PTHR32063:SF0">
    <property type="entry name" value="SWARMING MOTILITY PROTEIN SWRC"/>
    <property type="match status" value="1"/>
</dbReference>
<feature type="transmembrane region" description="Helical" evidence="1">
    <location>
        <begin position="983"/>
        <end position="1010"/>
    </location>
</feature>
<dbReference type="GO" id="GO:0042910">
    <property type="term" value="F:xenobiotic transmembrane transporter activity"/>
    <property type="evidence" value="ECO:0007669"/>
    <property type="project" value="TreeGrafter"/>
</dbReference>
<feature type="transmembrane region" description="Helical" evidence="1">
    <location>
        <begin position="956"/>
        <end position="977"/>
    </location>
</feature>
<dbReference type="RefSeq" id="WP_104978497.1">
    <property type="nucleotide sequence ID" value="NZ_CP012673.1"/>
</dbReference>
<dbReference type="SUPFAM" id="SSF82714">
    <property type="entry name" value="Multidrug efflux transporter AcrB TolC docking domain, DN and DC subdomains"/>
    <property type="match status" value="2"/>
</dbReference>
<keyword evidence="1" id="KW-1133">Transmembrane helix</keyword>
<keyword evidence="1" id="KW-0472">Membrane</keyword>
<dbReference type="EMBL" id="CP012673">
    <property type="protein sequence ID" value="AUX40743.1"/>
    <property type="molecule type" value="Genomic_DNA"/>
</dbReference>
<feature type="transmembrane region" description="Helical" evidence="1">
    <location>
        <begin position="894"/>
        <end position="920"/>
    </location>
</feature>
<name>A0A2L0EN65_SORCE</name>
<reference evidence="3 4" key="1">
    <citation type="submission" date="2015-09" db="EMBL/GenBank/DDBJ databases">
        <title>Sorangium comparison.</title>
        <authorList>
            <person name="Zaburannyi N."/>
            <person name="Bunk B."/>
            <person name="Overmann J."/>
            <person name="Mueller R."/>
        </authorList>
    </citation>
    <scope>NUCLEOTIDE SEQUENCE [LARGE SCALE GENOMIC DNA]</scope>
    <source>
        <strain evidence="3 4">So ce26</strain>
    </source>
</reference>
<dbReference type="SUPFAM" id="SSF82693">
    <property type="entry name" value="Multidrug efflux transporter AcrB pore domain, PN1, PN2, PC1 and PC2 subdomains"/>
    <property type="match status" value="3"/>
</dbReference>
<dbReference type="SUPFAM" id="SSF82866">
    <property type="entry name" value="Multidrug efflux transporter AcrB transmembrane domain"/>
    <property type="match status" value="2"/>
</dbReference>
<evidence type="ECO:0000256" key="1">
    <source>
        <dbReference type="SAM" id="Phobius"/>
    </source>
</evidence>